<keyword evidence="1" id="KW-0963">Cytoplasm</keyword>
<evidence type="ECO:0000313" key="4">
    <source>
        <dbReference type="EMBL" id="OQS03569.1"/>
    </source>
</evidence>
<dbReference type="PROSITE" id="PS51823">
    <property type="entry name" value="CLU"/>
    <property type="match status" value="1"/>
</dbReference>
<dbReference type="InterPro" id="IPR001849">
    <property type="entry name" value="PH_domain"/>
</dbReference>
<gene>
    <name evidence="4" type="ORF">THRCLA_04115</name>
</gene>
<proteinExistence type="predicted"/>
<protein>
    <recommendedName>
        <fullName evidence="6">PH domain-containing protein</fullName>
    </recommendedName>
</protein>
<dbReference type="Gene3D" id="2.30.29.30">
    <property type="entry name" value="Pleckstrin-homology domain (PH domain)/Phosphotyrosine-binding domain (PTB)"/>
    <property type="match status" value="1"/>
</dbReference>
<feature type="domain" description="Clu" evidence="3">
    <location>
        <begin position="201"/>
        <end position="470"/>
    </location>
</feature>
<dbReference type="InterPro" id="IPR011990">
    <property type="entry name" value="TPR-like_helical_dom_sf"/>
</dbReference>
<dbReference type="SUPFAM" id="SSF50729">
    <property type="entry name" value="PH domain-like"/>
    <property type="match status" value="1"/>
</dbReference>
<dbReference type="CDD" id="cd15466">
    <property type="entry name" value="CLU-central"/>
    <property type="match status" value="1"/>
</dbReference>
<evidence type="ECO:0000259" key="2">
    <source>
        <dbReference type="PROSITE" id="PS50003"/>
    </source>
</evidence>
<name>A0A1W0A032_9STRA</name>
<dbReference type="EMBL" id="JNBS01000842">
    <property type="protein sequence ID" value="OQS03569.1"/>
    <property type="molecule type" value="Genomic_DNA"/>
</dbReference>
<reference evidence="4 5" key="1">
    <citation type="journal article" date="2014" name="Genome Biol. Evol.">
        <title>The secreted proteins of Achlya hypogyna and Thraustotheca clavata identify the ancestral oomycete secretome and reveal gene acquisitions by horizontal gene transfer.</title>
        <authorList>
            <person name="Misner I."/>
            <person name="Blouin N."/>
            <person name="Leonard G."/>
            <person name="Richards T.A."/>
            <person name="Lane C.E."/>
        </authorList>
    </citation>
    <scope>NUCLEOTIDE SEQUENCE [LARGE SCALE GENOMIC DNA]</scope>
    <source>
        <strain evidence="4 5">ATCC 34112</strain>
    </source>
</reference>
<dbReference type="OrthoDB" id="626167at2759"/>
<dbReference type="Pfam" id="PF12807">
    <property type="entry name" value="eIF3_p135"/>
    <property type="match status" value="1"/>
</dbReference>
<dbReference type="Proteomes" id="UP000243217">
    <property type="component" value="Unassembled WGS sequence"/>
</dbReference>
<evidence type="ECO:0008006" key="6">
    <source>
        <dbReference type="Google" id="ProtNLM"/>
    </source>
</evidence>
<dbReference type="PANTHER" id="PTHR12601">
    <property type="entry name" value="EUKARYOTIC TRANSLATION INITIATION FACTOR 3 SUBUNIT EIF-3"/>
    <property type="match status" value="1"/>
</dbReference>
<feature type="domain" description="PH" evidence="2">
    <location>
        <begin position="1"/>
        <end position="109"/>
    </location>
</feature>
<dbReference type="CDD" id="cd00821">
    <property type="entry name" value="PH"/>
    <property type="match status" value="1"/>
</dbReference>
<dbReference type="InterPro" id="IPR025697">
    <property type="entry name" value="CLU_dom"/>
</dbReference>
<dbReference type="Gene3D" id="1.25.40.10">
    <property type="entry name" value="Tetratricopeptide repeat domain"/>
    <property type="match status" value="1"/>
</dbReference>
<dbReference type="Pfam" id="PF00169">
    <property type="entry name" value="PH"/>
    <property type="match status" value="1"/>
</dbReference>
<keyword evidence="5" id="KW-1185">Reference proteome</keyword>
<comment type="caution">
    <text evidence="4">The sequence shown here is derived from an EMBL/GenBank/DDBJ whole genome shotgun (WGS) entry which is preliminary data.</text>
</comment>
<evidence type="ECO:0000259" key="3">
    <source>
        <dbReference type="PROSITE" id="PS51823"/>
    </source>
</evidence>
<sequence>MKSGKLLKFSPNIFGGKWSEKWVHLDSYALRCYPMVVDQVFSLHGTRLSKVILLQDYTLSVVVPNAEKRWNKKYCFQLVDKNKDITKTFACNNEQELVEWVQAIQQNISPRFDVVVSEGDKRWKVAHAAFVKLDTRAVGKIDSSKLRSLLDMISFLTSLQQYLDPQLTGKISQVDFLDWVSSSDWDKTSEPQCEVAPVIVPVKKPASPAKPPPVSVPKSDTDWNTRYWGLLGSTELHTSAKGLLVAQLLKEFRDAAEGLVCCIMDSKTVSGVNIVRDSKGLRSKWFGYDEKSTPGYDVYLGNGLVCFLWRSPSVVVSKTIGHDIRSSRAVQQVIETHNIFALAVPLQCVIDYCGARAIVIGDFCSAPAIISIENSTTTVFTSKAIEVLKHLNLCPLSNEPIDAMSIHQVLPLETQLLCVDQSLFVWTRLRLLCSPDVLDENGDDGFSLLKLRPEYIQQYHTPLSPNVYRGSNPHLDNAVACASHYLQKSIVPAIVARLEANEYFHVIDSHAFTRILHTDGINMRYLGRIYELSTLKHIRRLILTEMLARTAKVMLRGMLRNAEIDERRAIVLDFFNLLCSPTNPESIAFFSNEVLPTLMVKFGLAIQPERSEVHLPQLFMAMEYHTGVLFSIQNSSSIPSLETPFRSHHLIAIQPLTCAIITSTQACLIAVDSAESALADGQFEEALANVKLGLALEQAYPTDCGRIQWCHLLVCAAELLLELNDYQNADTFAQLAIEEGPMWHACLAKAHVVAMKLGHLKGDSQSVSQLLDRAKDIVLWHLGPNHIYLFDIYMTAVDIWINRSEWQKALAYCDASLQVLKDTYGRKCIPFAEVRAKQAMIVQKLGNPDQALSMYEDSLEIYDTSFAHLITCRADCCEAMANLLLEMESNQAAYTMALKAHSLRKQSCDEDEMLVSWMLLGTCAAALREYFRAIEYFKSAWNCIKTTSSSRNDIAIDQMKKVTRELIALKIQVLTAEERQCFNKLVKHSDLEVSNEALEYTIGQIYAIEPCEYMDMAFRALSTENEATDVTTLPVFQKESAAVQLLAMFQLQNSV</sequence>
<dbReference type="SUPFAM" id="SSF48452">
    <property type="entry name" value="TPR-like"/>
    <property type="match status" value="1"/>
</dbReference>
<evidence type="ECO:0000313" key="5">
    <source>
        <dbReference type="Proteomes" id="UP000243217"/>
    </source>
</evidence>
<dbReference type="InterPro" id="IPR033646">
    <property type="entry name" value="CLU-central"/>
</dbReference>
<organism evidence="4 5">
    <name type="scientific">Thraustotheca clavata</name>
    <dbReference type="NCBI Taxonomy" id="74557"/>
    <lineage>
        <taxon>Eukaryota</taxon>
        <taxon>Sar</taxon>
        <taxon>Stramenopiles</taxon>
        <taxon>Oomycota</taxon>
        <taxon>Saprolegniomycetes</taxon>
        <taxon>Saprolegniales</taxon>
        <taxon>Achlyaceae</taxon>
        <taxon>Thraustotheca</taxon>
    </lineage>
</organism>
<dbReference type="AlphaFoldDB" id="A0A1W0A032"/>
<evidence type="ECO:0000256" key="1">
    <source>
        <dbReference type="ARBA" id="ARBA00022490"/>
    </source>
</evidence>
<dbReference type="SMART" id="SM00233">
    <property type="entry name" value="PH"/>
    <property type="match status" value="1"/>
</dbReference>
<dbReference type="STRING" id="74557.A0A1W0A032"/>
<accession>A0A1W0A032</accession>
<dbReference type="PROSITE" id="PS50003">
    <property type="entry name" value="PH_DOMAIN"/>
    <property type="match status" value="1"/>
</dbReference>
<dbReference type="InterPro" id="IPR011993">
    <property type="entry name" value="PH-like_dom_sf"/>
</dbReference>
<dbReference type="InterPro" id="IPR019734">
    <property type="entry name" value="TPR_rpt"/>
</dbReference>
<dbReference type="InterPro" id="IPR027523">
    <property type="entry name" value="CLU_prot"/>
</dbReference>
<dbReference type="SMART" id="SM00028">
    <property type="entry name" value="TPR"/>
    <property type="match status" value="4"/>
</dbReference>